<dbReference type="PANTHER" id="PTHR42964">
    <property type="entry name" value="ENOYL-COA HYDRATASE"/>
    <property type="match status" value="1"/>
</dbReference>
<dbReference type="OrthoDB" id="9795613at2"/>
<dbReference type="GO" id="GO:0003824">
    <property type="term" value="F:catalytic activity"/>
    <property type="evidence" value="ECO:0007669"/>
    <property type="project" value="UniProtKB-ARBA"/>
</dbReference>
<dbReference type="EMBL" id="PVTP01000008">
    <property type="protein sequence ID" value="PRY76630.1"/>
    <property type="molecule type" value="Genomic_DNA"/>
</dbReference>
<dbReference type="InterPro" id="IPR014748">
    <property type="entry name" value="Enoyl-CoA_hydra_C"/>
</dbReference>
<dbReference type="InterPro" id="IPR029045">
    <property type="entry name" value="ClpP/crotonase-like_dom_sf"/>
</dbReference>
<dbReference type="NCBIfam" id="NF005675">
    <property type="entry name" value="PRK07468.1"/>
    <property type="match status" value="1"/>
</dbReference>
<dbReference type="SUPFAM" id="SSF52096">
    <property type="entry name" value="ClpP/crotonase"/>
    <property type="match status" value="1"/>
</dbReference>
<gene>
    <name evidence="2" type="ORF">CLV80_10894</name>
</gene>
<evidence type="ECO:0000313" key="2">
    <source>
        <dbReference type="EMBL" id="PRY76630.1"/>
    </source>
</evidence>
<dbReference type="GO" id="GO:0008300">
    <property type="term" value="P:isoprenoid catabolic process"/>
    <property type="evidence" value="ECO:0007669"/>
    <property type="project" value="TreeGrafter"/>
</dbReference>
<accession>A0A2T0VXP8</accession>
<dbReference type="PANTHER" id="PTHR42964:SF1">
    <property type="entry name" value="POLYKETIDE BIOSYNTHESIS ENOYL-COA HYDRATASE PKSH-RELATED"/>
    <property type="match status" value="1"/>
</dbReference>
<dbReference type="Pfam" id="PF00378">
    <property type="entry name" value="ECH_1"/>
    <property type="match status" value="1"/>
</dbReference>
<evidence type="ECO:0000313" key="3">
    <source>
        <dbReference type="Proteomes" id="UP000238007"/>
    </source>
</evidence>
<proteinExistence type="inferred from homology"/>
<reference evidence="2 3" key="1">
    <citation type="submission" date="2018-03" db="EMBL/GenBank/DDBJ databases">
        <title>Genomic Encyclopedia of Archaeal and Bacterial Type Strains, Phase II (KMG-II): from individual species to whole genera.</title>
        <authorList>
            <person name="Goeker M."/>
        </authorList>
    </citation>
    <scope>NUCLEOTIDE SEQUENCE [LARGE SCALE GENOMIC DNA]</scope>
    <source>
        <strain evidence="2 3">DSM 101533</strain>
    </source>
</reference>
<dbReference type="InterPro" id="IPR001753">
    <property type="entry name" value="Enoyl-CoA_hydra/iso"/>
</dbReference>
<dbReference type="RefSeq" id="WP_106358276.1">
    <property type="nucleotide sequence ID" value="NZ_PVTP01000008.1"/>
</dbReference>
<keyword evidence="3" id="KW-1185">Reference proteome</keyword>
<dbReference type="InterPro" id="IPR051683">
    <property type="entry name" value="Enoyl-CoA_Hydratase/Isomerase"/>
</dbReference>
<comment type="similarity">
    <text evidence="1">Belongs to the enoyl-CoA hydratase/isomerase family.</text>
</comment>
<sequence length="263" mass="28082">MEYETLDISVDHNGVVSLALDVAEKRNALSATMIAELTHFAKTAGDRPEMRVVVLSGRGKVFCAGGDLDWMKAQIAADRTTRMTEARKLADMLRALNDMPLPLIAKITGGAFGGGVGIACVSDIVIAEAGAKFGLTETRLGLIPATIGPYVINRMGEGRARQVMLSARIFDAAEAEKLGIVSKCCGADELDAAIDAEVLPFLDAAPHAVAASKKLAREMGTQITDAMVDDSIARLADVWEHPKAKEGIEAFFAKRKPSWAMPR</sequence>
<name>A0A2T0VXP8_9RHOB</name>
<organism evidence="2 3">
    <name type="scientific">Yoonia maritima</name>
    <dbReference type="NCBI Taxonomy" id="1435347"/>
    <lineage>
        <taxon>Bacteria</taxon>
        <taxon>Pseudomonadati</taxon>
        <taxon>Pseudomonadota</taxon>
        <taxon>Alphaproteobacteria</taxon>
        <taxon>Rhodobacterales</taxon>
        <taxon>Paracoccaceae</taxon>
        <taxon>Yoonia</taxon>
    </lineage>
</organism>
<dbReference type="AlphaFoldDB" id="A0A2T0VXP8"/>
<dbReference type="Gene3D" id="1.10.12.10">
    <property type="entry name" value="Lyase 2-enoyl-coa Hydratase, Chain A, domain 2"/>
    <property type="match status" value="1"/>
</dbReference>
<evidence type="ECO:0000256" key="1">
    <source>
        <dbReference type="ARBA" id="ARBA00005254"/>
    </source>
</evidence>
<dbReference type="CDD" id="cd06558">
    <property type="entry name" value="crotonase-like"/>
    <property type="match status" value="1"/>
</dbReference>
<dbReference type="Proteomes" id="UP000238007">
    <property type="component" value="Unassembled WGS sequence"/>
</dbReference>
<protein>
    <submittedName>
        <fullName evidence="2">Methylglutaconyl-CoA hydratase</fullName>
    </submittedName>
</protein>
<comment type="caution">
    <text evidence="2">The sequence shown here is derived from an EMBL/GenBank/DDBJ whole genome shotgun (WGS) entry which is preliminary data.</text>
</comment>
<dbReference type="Gene3D" id="3.90.226.10">
    <property type="entry name" value="2-enoyl-CoA Hydratase, Chain A, domain 1"/>
    <property type="match status" value="1"/>
</dbReference>